<dbReference type="EMBL" id="CP002021">
    <property type="protein sequence ID" value="ADG30900.1"/>
    <property type="molecule type" value="Genomic_DNA"/>
</dbReference>
<accession>D5X1A4</accession>
<dbReference type="BioCyc" id="TINT75379:TINT_RS07605-MONOMER"/>
<reference evidence="1" key="1">
    <citation type="submission" date="2010-04" db="EMBL/GenBank/DDBJ databases">
        <title>Complete sequence of Thiomonas intermedia K12.</title>
        <authorList>
            <consortium name="US DOE Joint Genome Institute"/>
            <person name="Lucas S."/>
            <person name="Copeland A."/>
            <person name="Lapidus A."/>
            <person name="Cheng J.-F."/>
            <person name="Bruce D."/>
            <person name="Goodwin L."/>
            <person name="Pitluck S."/>
            <person name="Davenport K."/>
            <person name="Detter J.C."/>
            <person name="Han C."/>
            <person name="Tapia R."/>
            <person name="Land M."/>
            <person name="Hauser L."/>
            <person name="Kyrpides N."/>
            <person name="Ovchinnikova G."/>
            <person name="Kerfeld C.A."/>
            <person name="Cannon G.C."/>
            <person name="Heinhorst S."/>
            <person name="Woyke T."/>
        </authorList>
    </citation>
    <scope>NUCLEOTIDE SEQUENCE [LARGE SCALE GENOMIC DNA]</scope>
    <source>
        <strain evidence="1">K12</strain>
    </source>
</reference>
<protein>
    <submittedName>
        <fullName evidence="1">Uncharacterized protein</fullName>
    </submittedName>
</protein>
<proteinExistence type="predicted"/>
<sequence>MSARTEGFTPRSEAAWTRRAAAALPDAAAGLYQSAHAIDPADAFISACDRLNPDQADSAARRAKGFDSFSCAVRIRKGGFIHTDRNDRGEIVKTRKKWVGPVHAVSHLGEPIDLDDPLSMLEAREAATSISAAIEAGDAEMQRLEAQAVLDEADTAAIAKRDGVGVRMVQLALQTQRAALKHGQGVLL</sequence>
<dbReference type="AlphaFoldDB" id="D5X1A4"/>
<gene>
    <name evidence="1" type="ordered locus">Tint_1518</name>
</gene>
<name>D5X1A4_THIK1</name>
<organism evidence="1">
    <name type="scientific">Thiomonas intermedia (strain K12)</name>
    <name type="common">Thiobacillus intermedius</name>
    <dbReference type="NCBI Taxonomy" id="75379"/>
    <lineage>
        <taxon>Bacteria</taxon>
        <taxon>Pseudomonadati</taxon>
        <taxon>Pseudomonadota</taxon>
        <taxon>Betaproteobacteria</taxon>
        <taxon>Burkholderiales</taxon>
        <taxon>Thiomonas</taxon>
    </lineage>
</organism>
<evidence type="ECO:0000313" key="1">
    <source>
        <dbReference type="EMBL" id="ADG30900.1"/>
    </source>
</evidence>
<dbReference type="KEGG" id="tin:Tint_1518"/>
<dbReference type="HOGENOM" id="CLU_1440451_0_0_4"/>